<accession>A0A2L0D582</accession>
<dbReference type="Gene3D" id="1.10.3230.30">
    <property type="entry name" value="Phage gp6-like head-tail connector protein"/>
    <property type="match status" value="1"/>
</dbReference>
<dbReference type="KEGG" id="splr:C0J00_06280"/>
<dbReference type="EMBL" id="CP025536">
    <property type="protein sequence ID" value="AUW96741.1"/>
    <property type="molecule type" value="Genomic_DNA"/>
</dbReference>
<keyword evidence="2" id="KW-1185">Reference proteome</keyword>
<protein>
    <submittedName>
        <fullName evidence="1">Phage gp6-like head-tail connector protein</fullName>
    </submittedName>
</protein>
<evidence type="ECO:0000313" key="2">
    <source>
        <dbReference type="Proteomes" id="UP000238956"/>
    </source>
</evidence>
<dbReference type="Pfam" id="PF05135">
    <property type="entry name" value="Phage_connect_1"/>
    <property type="match status" value="1"/>
</dbReference>
<gene>
    <name evidence="1" type="ORF">C0J00_06280</name>
</gene>
<sequence>MRLEDIKLYLKVEHDEEDILLSSLLSTSKQLCLDILRKEQDDLDDEEVAVFETAVHYGVAYLYEHREKANHKELKETLYHLLLSNRKEAF</sequence>
<dbReference type="InterPro" id="IPR006450">
    <property type="entry name" value="Phage_HK97_gp6-like"/>
</dbReference>
<reference evidence="1 2" key="1">
    <citation type="submission" date="2017-12" db="EMBL/GenBank/DDBJ databases">
        <authorList>
            <person name="Hurst M.R.H."/>
        </authorList>
    </citation>
    <scope>NUCLEOTIDE SEQUENCE [LARGE SCALE GENOMIC DNA]</scope>
    <source>
        <strain evidence="1 2">TH11417</strain>
    </source>
</reference>
<dbReference type="CDD" id="cd08054">
    <property type="entry name" value="gp6"/>
    <property type="match status" value="1"/>
</dbReference>
<dbReference type="AlphaFoldDB" id="A0A2L0D582"/>
<organism evidence="1 2">
    <name type="scientific">Streptococcus pluranimalium</name>
    <dbReference type="NCBI Taxonomy" id="82348"/>
    <lineage>
        <taxon>Bacteria</taxon>
        <taxon>Bacillati</taxon>
        <taxon>Bacillota</taxon>
        <taxon>Bacilli</taxon>
        <taxon>Lactobacillales</taxon>
        <taxon>Streptococcaceae</taxon>
        <taxon>Streptococcus</taxon>
    </lineage>
</organism>
<reference evidence="1 2" key="2">
    <citation type="submission" date="2018-02" db="EMBL/GenBank/DDBJ databases">
        <title>Whole genome sequencing analysis of Streptococcus pluranimalium isolated from cattle infected mastitis in China.</title>
        <authorList>
            <person name="Zhang J.-R."/>
            <person name="Hu G.-Z."/>
        </authorList>
    </citation>
    <scope>NUCLEOTIDE SEQUENCE [LARGE SCALE GENOMIC DNA]</scope>
    <source>
        <strain evidence="1 2">TH11417</strain>
    </source>
</reference>
<evidence type="ECO:0000313" key="1">
    <source>
        <dbReference type="EMBL" id="AUW96741.1"/>
    </source>
</evidence>
<dbReference type="Proteomes" id="UP000238956">
    <property type="component" value="Chromosome"/>
</dbReference>
<dbReference type="InterPro" id="IPR021146">
    <property type="entry name" value="Phage_gp6-like_head-tail"/>
</dbReference>
<dbReference type="OrthoDB" id="5654at2"/>
<dbReference type="NCBIfam" id="TIGR01560">
    <property type="entry name" value="put_DNA_pack"/>
    <property type="match status" value="1"/>
</dbReference>
<dbReference type="RefSeq" id="WP_104968066.1">
    <property type="nucleotide sequence ID" value="NZ_CP025536.1"/>
</dbReference>
<dbReference type="GeneID" id="98393515"/>
<proteinExistence type="predicted"/>
<name>A0A2L0D582_9STRE</name>